<protein>
    <submittedName>
        <fullName evidence="3">SDR family NAD(P)-dependent oxidoreductase</fullName>
    </submittedName>
</protein>
<evidence type="ECO:0000256" key="1">
    <source>
        <dbReference type="ARBA" id="ARBA00006484"/>
    </source>
</evidence>
<keyword evidence="2" id="KW-0560">Oxidoreductase</keyword>
<name>A0ABN2N913_9MICO</name>
<dbReference type="InterPro" id="IPR036291">
    <property type="entry name" value="NAD(P)-bd_dom_sf"/>
</dbReference>
<comment type="caution">
    <text evidence="3">The sequence shown here is derived from an EMBL/GenBank/DDBJ whole genome shotgun (WGS) entry which is preliminary data.</text>
</comment>
<dbReference type="Pfam" id="PF00106">
    <property type="entry name" value="adh_short"/>
    <property type="match status" value="1"/>
</dbReference>
<evidence type="ECO:0000313" key="4">
    <source>
        <dbReference type="Proteomes" id="UP001501094"/>
    </source>
</evidence>
<organism evidence="3 4">
    <name type="scientific">Myceligenerans crystallogenes</name>
    <dbReference type="NCBI Taxonomy" id="316335"/>
    <lineage>
        <taxon>Bacteria</taxon>
        <taxon>Bacillati</taxon>
        <taxon>Actinomycetota</taxon>
        <taxon>Actinomycetes</taxon>
        <taxon>Micrococcales</taxon>
        <taxon>Promicromonosporaceae</taxon>
        <taxon>Myceligenerans</taxon>
    </lineage>
</organism>
<accession>A0ABN2N913</accession>
<dbReference type="Proteomes" id="UP001501094">
    <property type="component" value="Unassembled WGS sequence"/>
</dbReference>
<proteinExistence type="inferred from homology"/>
<dbReference type="RefSeq" id="WP_344100874.1">
    <property type="nucleotide sequence ID" value="NZ_BAAANL010000002.1"/>
</dbReference>
<dbReference type="InterPro" id="IPR002347">
    <property type="entry name" value="SDR_fam"/>
</dbReference>
<dbReference type="PANTHER" id="PTHR24320:SF148">
    <property type="entry name" value="NAD(P)-BINDING ROSSMANN-FOLD SUPERFAMILY PROTEIN"/>
    <property type="match status" value="1"/>
</dbReference>
<reference evidence="3 4" key="1">
    <citation type="journal article" date="2019" name="Int. J. Syst. Evol. Microbiol.">
        <title>The Global Catalogue of Microorganisms (GCM) 10K type strain sequencing project: providing services to taxonomists for standard genome sequencing and annotation.</title>
        <authorList>
            <consortium name="The Broad Institute Genomics Platform"/>
            <consortium name="The Broad Institute Genome Sequencing Center for Infectious Disease"/>
            <person name="Wu L."/>
            <person name="Ma J."/>
        </authorList>
    </citation>
    <scope>NUCLEOTIDE SEQUENCE [LARGE SCALE GENOMIC DNA]</scope>
    <source>
        <strain evidence="3 4">JCM 14326</strain>
    </source>
</reference>
<dbReference type="Gene3D" id="3.40.50.720">
    <property type="entry name" value="NAD(P)-binding Rossmann-like Domain"/>
    <property type="match status" value="1"/>
</dbReference>
<evidence type="ECO:0000313" key="3">
    <source>
        <dbReference type="EMBL" id="GAA1857439.1"/>
    </source>
</evidence>
<comment type="similarity">
    <text evidence="1">Belongs to the short-chain dehydrogenases/reductases (SDR) family.</text>
</comment>
<dbReference type="EMBL" id="BAAANL010000002">
    <property type="protein sequence ID" value="GAA1857439.1"/>
    <property type="molecule type" value="Genomic_DNA"/>
</dbReference>
<dbReference type="SUPFAM" id="SSF51735">
    <property type="entry name" value="NAD(P)-binding Rossmann-fold domains"/>
    <property type="match status" value="1"/>
</dbReference>
<sequence length="313" mass="32379">MTWNPARLPDQTGRTHVVTGGSAGIGYFAAEQLAAAGAHVVLASRSESKLQAARAALRGQVPGAQVDTVVVDLTSLTSVADAAVRIAGLARVDGIFLNGGVMDLRHSTTPDGLPTLLTSHVLANATLLAGILPALAATGRDHGTARVVHASTGFVTRFKQRADDVAGVPRLGVHAYTKVKTVTEILAFELDRRLRAAGVPVASIVTRPGVGVDARTPHRPGVRDAGTPYQRNPFTPFAQGKDTAAWAAVRALTDPGARGGDYFAPAGAFKGRPVRVEPTPRTASPDPALAASVWDQVEALAGVRLLDPSLVAG</sequence>
<gene>
    <name evidence="3" type="ORF">GCM10009751_13520</name>
</gene>
<evidence type="ECO:0000256" key="2">
    <source>
        <dbReference type="ARBA" id="ARBA00023002"/>
    </source>
</evidence>
<dbReference type="PANTHER" id="PTHR24320">
    <property type="entry name" value="RETINOL DEHYDROGENASE"/>
    <property type="match status" value="1"/>
</dbReference>
<keyword evidence="4" id="KW-1185">Reference proteome</keyword>